<evidence type="ECO:0008006" key="4">
    <source>
        <dbReference type="Google" id="ProtNLM"/>
    </source>
</evidence>
<evidence type="ECO:0000256" key="1">
    <source>
        <dbReference type="SAM" id="MobiDB-lite"/>
    </source>
</evidence>
<dbReference type="EnsemblPlants" id="PGSC0003DMT400097035">
    <property type="protein sequence ID" value="PGSC0003DMT400097035"/>
    <property type="gene ID" value="PGSC0003DMG400046606"/>
</dbReference>
<feature type="region of interest" description="Disordered" evidence="1">
    <location>
        <begin position="111"/>
        <end position="179"/>
    </location>
</feature>
<dbReference type="AlphaFoldDB" id="M1DZR9"/>
<dbReference type="InParanoid" id="M1DZR9"/>
<dbReference type="Gramene" id="PGSC0003DMT400097035">
    <property type="protein sequence ID" value="PGSC0003DMT400097035"/>
    <property type="gene ID" value="PGSC0003DMG400046606"/>
</dbReference>
<dbReference type="HOGENOM" id="CLU_029307_6_1_1"/>
<reference evidence="2" key="2">
    <citation type="submission" date="2015-06" db="UniProtKB">
        <authorList>
            <consortium name="EnsemblPlants"/>
        </authorList>
    </citation>
    <scope>IDENTIFICATION</scope>
    <source>
        <strain evidence="2">DM1-3 516 R44</strain>
    </source>
</reference>
<accession>M1DZR9</accession>
<feature type="compositionally biased region" description="Basic and acidic residues" evidence="1">
    <location>
        <begin position="149"/>
        <end position="161"/>
    </location>
</feature>
<dbReference type="PaxDb" id="4113-PGSC0003DMT400097035"/>
<name>M1DZR9_SOLTU</name>
<organism evidence="2 3">
    <name type="scientific">Solanum tuberosum</name>
    <name type="common">Potato</name>
    <dbReference type="NCBI Taxonomy" id="4113"/>
    <lineage>
        <taxon>Eukaryota</taxon>
        <taxon>Viridiplantae</taxon>
        <taxon>Streptophyta</taxon>
        <taxon>Embryophyta</taxon>
        <taxon>Tracheophyta</taxon>
        <taxon>Spermatophyta</taxon>
        <taxon>Magnoliopsida</taxon>
        <taxon>eudicotyledons</taxon>
        <taxon>Gunneridae</taxon>
        <taxon>Pentapetalae</taxon>
        <taxon>asterids</taxon>
        <taxon>lamiids</taxon>
        <taxon>Solanales</taxon>
        <taxon>Solanaceae</taxon>
        <taxon>Solanoideae</taxon>
        <taxon>Solaneae</taxon>
        <taxon>Solanum</taxon>
    </lineage>
</organism>
<evidence type="ECO:0000313" key="2">
    <source>
        <dbReference type="EnsemblPlants" id="PGSC0003DMT400097035"/>
    </source>
</evidence>
<dbReference type="Proteomes" id="UP000011115">
    <property type="component" value="Unassembled WGS sequence"/>
</dbReference>
<sequence>MGAGTRSVNVVGVGCVNPDEAKFEALYNEEVNFLANQRSVYPANYPRHGGNQGWNMDESGGIVTPLGRKEVGRRIDMARQKVAGRNMSPDNRENCIVINEDAAVSPAKEAKLPTTCGKGKGKGKAPAPALQEATTSKPEDDELLSSQRAELRSKKMNDPCRIRTTQTTTSLPAPVQAVV</sequence>
<keyword evidence="3" id="KW-1185">Reference proteome</keyword>
<protein>
    <recommendedName>
        <fullName evidence="4">Integrase core domain containing protein</fullName>
    </recommendedName>
</protein>
<evidence type="ECO:0000313" key="3">
    <source>
        <dbReference type="Proteomes" id="UP000011115"/>
    </source>
</evidence>
<proteinExistence type="predicted"/>
<reference evidence="3" key="1">
    <citation type="journal article" date="2011" name="Nature">
        <title>Genome sequence and analysis of the tuber crop potato.</title>
        <authorList>
            <consortium name="The Potato Genome Sequencing Consortium"/>
        </authorList>
    </citation>
    <scope>NUCLEOTIDE SEQUENCE [LARGE SCALE GENOMIC DNA]</scope>
    <source>
        <strain evidence="3">cv. DM1-3 516 R44</strain>
    </source>
</reference>